<comment type="similarity">
    <text evidence="2">Belongs to the fimbrial protein family.</text>
</comment>
<feature type="signal peptide" evidence="5">
    <location>
        <begin position="1"/>
        <end position="23"/>
    </location>
</feature>
<feature type="domain" description="Fimbrial-type adhesion" evidence="6">
    <location>
        <begin position="34"/>
        <end position="178"/>
    </location>
</feature>
<dbReference type="Pfam" id="PF00419">
    <property type="entry name" value="Fimbrial"/>
    <property type="match status" value="1"/>
</dbReference>
<accession>A0A078LK47</accession>
<reference evidence="7" key="1">
    <citation type="submission" date="2014-06" db="EMBL/GenBank/DDBJ databases">
        <authorList>
            <person name="Urmite Genomes Urmite Genomes"/>
        </authorList>
    </citation>
    <scope>NUCLEOTIDE SEQUENCE</scope>
</reference>
<sequence length="179" mass="19361">MIQQMISKGVALVGLICAMPAFAHTVILESGNLHLRGQLVNGACAVNSESQDLRVQMGQYRTNVFSGTGSFAPTSIPFALRLTDCSSEVYSHVGIAFSGVTPAEDPQVFLARSDTAATSGIGLALFDEEQRQIIPNSLPLHYAPILTQAFHFTARYRAISENMTPGSIHSDVWFTLVYP</sequence>
<dbReference type="GO" id="GO:0043709">
    <property type="term" value="P:cell adhesion involved in single-species biofilm formation"/>
    <property type="evidence" value="ECO:0007669"/>
    <property type="project" value="TreeGrafter"/>
</dbReference>
<evidence type="ECO:0000256" key="5">
    <source>
        <dbReference type="SAM" id="SignalP"/>
    </source>
</evidence>
<dbReference type="AlphaFoldDB" id="A0A078LK47"/>
<evidence type="ECO:0000313" key="7">
    <source>
        <dbReference type="EMBL" id="CDZ84313.1"/>
    </source>
</evidence>
<dbReference type="PANTHER" id="PTHR33420:SF12">
    <property type="entry name" value="FIMBRIN-LIKE PROTEIN FIMI-RELATED"/>
    <property type="match status" value="1"/>
</dbReference>
<evidence type="ECO:0000256" key="4">
    <source>
        <dbReference type="ARBA" id="ARBA00023263"/>
    </source>
</evidence>
<dbReference type="NCBIfam" id="NF011747">
    <property type="entry name" value="PRK15200.1"/>
    <property type="match status" value="1"/>
</dbReference>
<evidence type="ECO:0000256" key="2">
    <source>
        <dbReference type="ARBA" id="ARBA00006671"/>
    </source>
</evidence>
<dbReference type="InterPro" id="IPR000259">
    <property type="entry name" value="Adhesion_dom_fimbrial"/>
</dbReference>
<comment type="subcellular location">
    <subcellularLocation>
        <location evidence="1">Fimbrium</location>
    </subcellularLocation>
</comment>
<name>A0A078LK47_CITKO</name>
<evidence type="ECO:0000259" key="6">
    <source>
        <dbReference type="Pfam" id="PF00419"/>
    </source>
</evidence>
<keyword evidence="4" id="KW-0281">Fimbrium</keyword>
<protein>
    <submittedName>
        <fullName evidence="7">Fimbrial subunit FimI</fullName>
    </submittedName>
</protein>
<dbReference type="EMBL" id="LK931336">
    <property type="protein sequence ID" value="CDZ84313.1"/>
    <property type="molecule type" value="Genomic_DNA"/>
</dbReference>
<dbReference type="PATRIC" id="fig|545.12.peg.2478"/>
<dbReference type="InterPro" id="IPR008966">
    <property type="entry name" value="Adhesion_dom_sf"/>
</dbReference>
<dbReference type="PANTHER" id="PTHR33420">
    <property type="entry name" value="FIMBRIAL SUBUNIT ELFA-RELATED"/>
    <property type="match status" value="1"/>
</dbReference>
<dbReference type="Gene3D" id="2.60.40.1090">
    <property type="entry name" value="Fimbrial-type adhesion domain"/>
    <property type="match status" value="1"/>
</dbReference>
<organism evidence="7">
    <name type="scientific">Citrobacter koseri</name>
    <name type="common">Citrobacter diversus</name>
    <dbReference type="NCBI Taxonomy" id="545"/>
    <lineage>
        <taxon>Bacteria</taxon>
        <taxon>Pseudomonadati</taxon>
        <taxon>Pseudomonadota</taxon>
        <taxon>Gammaproteobacteria</taxon>
        <taxon>Enterobacterales</taxon>
        <taxon>Enterobacteriaceae</taxon>
        <taxon>Citrobacter</taxon>
    </lineage>
</organism>
<evidence type="ECO:0000256" key="3">
    <source>
        <dbReference type="ARBA" id="ARBA00022729"/>
    </source>
</evidence>
<dbReference type="GO" id="GO:0009289">
    <property type="term" value="C:pilus"/>
    <property type="evidence" value="ECO:0007669"/>
    <property type="project" value="UniProtKB-SubCell"/>
</dbReference>
<dbReference type="SUPFAM" id="SSF49401">
    <property type="entry name" value="Bacterial adhesins"/>
    <property type="match status" value="1"/>
</dbReference>
<proteinExistence type="inferred from homology"/>
<dbReference type="InterPro" id="IPR050263">
    <property type="entry name" value="Bact_Fimbrial_Adh_Pro"/>
</dbReference>
<evidence type="ECO:0000256" key="1">
    <source>
        <dbReference type="ARBA" id="ARBA00004561"/>
    </source>
</evidence>
<gene>
    <name evidence="7" type="primary">fimI_1</name>
    <name evidence="7" type="ORF">BN1086_02464</name>
</gene>
<feature type="chain" id="PRO_5001741160" evidence="5">
    <location>
        <begin position="24"/>
        <end position="179"/>
    </location>
</feature>
<keyword evidence="3 5" id="KW-0732">Signal</keyword>
<dbReference type="InterPro" id="IPR036937">
    <property type="entry name" value="Adhesion_dom_fimbrial_sf"/>
</dbReference>